<reference evidence="2 3" key="1">
    <citation type="submission" date="2016-11" db="EMBL/GenBank/DDBJ databases">
        <authorList>
            <person name="Varghese N."/>
            <person name="Submissions S."/>
        </authorList>
    </citation>
    <scope>NUCLEOTIDE SEQUENCE [LARGE SCALE GENOMIC DNA]</scope>
    <source>
        <strain evidence="2 3">FD</strain>
    </source>
</reference>
<keyword evidence="1" id="KW-1133">Transmembrane helix</keyword>
<evidence type="ECO:0000313" key="3">
    <source>
        <dbReference type="Proteomes" id="UP000184012"/>
    </source>
</evidence>
<sequence length="94" mass="12067">MKDKRYQKKQVLYFLYRGVMWTLWLLMFWNILMFFNEVLAIVYFPAFPVWNLFVFLFMLTADFLLTHYFFKWFEKWIGKHRSFKNYFREFLIQK</sequence>
<evidence type="ECO:0000256" key="1">
    <source>
        <dbReference type="SAM" id="Phobius"/>
    </source>
</evidence>
<evidence type="ECO:0008006" key="4">
    <source>
        <dbReference type="Google" id="ProtNLM"/>
    </source>
</evidence>
<dbReference type="Proteomes" id="UP000184012">
    <property type="component" value="Unassembled WGS sequence"/>
</dbReference>
<feature type="transmembrane region" description="Helical" evidence="1">
    <location>
        <begin position="21"/>
        <end position="44"/>
    </location>
</feature>
<accession>A0AB74F2K4</accession>
<keyword evidence="1" id="KW-0812">Transmembrane</keyword>
<gene>
    <name evidence="2" type="ORF">SAMN04515649_106293</name>
</gene>
<dbReference type="AlphaFoldDB" id="A0AB74F2K4"/>
<name>A0AB74F2K4_9FIRM</name>
<proteinExistence type="predicted"/>
<organism evidence="2 3">
    <name type="scientific">Eubacterium callanderi</name>
    <dbReference type="NCBI Taxonomy" id="53442"/>
    <lineage>
        <taxon>Bacteria</taxon>
        <taxon>Bacillati</taxon>
        <taxon>Bacillota</taxon>
        <taxon>Clostridia</taxon>
        <taxon>Eubacteriales</taxon>
        <taxon>Eubacteriaceae</taxon>
        <taxon>Eubacterium</taxon>
    </lineage>
</organism>
<dbReference type="EMBL" id="FRBP01000006">
    <property type="protein sequence ID" value="SHL64303.1"/>
    <property type="molecule type" value="Genomic_DNA"/>
</dbReference>
<feature type="transmembrane region" description="Helical" evidence="1">
    <location>
        <begin position="50"/>
        <end position="70"/>
    </location>
</feature>
<comment type="caution">
    <text evidence="2">The sequence shown here is derived from an EMBL/GenBank/DDBJ whole genome shotgun (WGS) entry which is preliminary data.</text>
</comment>
<keyword evidence="1" id="KW-0472">Membrane</keyword>
<protein>
    <recommendedName>
        <fullName evidence="4">2TM domain-containing protein</fullName>
    </recommendedName>
</protein>
<evidence type="ECO:0000313" key="2">
    <source>
        <dbReference type="EMBL" id="SHL64303.1"/>
    </source>
</evidence>